<dbReference type="SUPFAM" id="SSF69000">
    <property type="entry name" value="FAD-dependent thiol oxidase"/>
    <property type="match status" value="1"/>
</dbReference>
<dbReference type="PANTHER" id="PTHR12645:SF0">
    <property type="entry name" value="FAD-LINKED SULFHYDRYL OXIDASE ALR"/>
    <property type="match status" value="1"/>
</dbReference>
<feature type="non-terminal residue" evidence="8">
    <location>
        <position position="117"/>
    </location>
</feature>
<accession>A0A4P9X7S8</accession>
<dbReference type="GO" id="GO:0016971">
    <property type="term" value="F:flavin-dependent sulfhydryl oxidase activity"/>
    <property type="evidence" value="ECO:0007669"/>
    <property type="project" value="InterPro"/>
</dbReference>
<dbReference type="Pfam" id="PF04777">
    <property type="entry name" value="Evr1_Alr"/>
    <property type="match status" value="1"/>
</dbReference>
<dbReference type="PANTHER" id="PTHR12645">
    <property type="entry name" value="ALR/ERV"/>
    <property type="match status" value="1"/>
</dbReference>
<gene>
    <name evidence="8" type="ORF">CXG81DRAFT_5921</name>
</gene>
<keyword evidence="9" id="KW-1185">Reference proteome</keyword>
<evidence type="ECO:0000256" key="2">
    <source>
        <dbReference type="ARBA" id="ARBA00022630"/>
    </source>
</evidence>
<name>A0A4P9X7S8_9FUNG</name>
<dbReference type="OrthoDB" id="17199at2759"/>
<dbReference type="STRING" id="1555241.A0A4P9X7S8"/>
<evidence type="ECO:0000256" key="6">
    <source>
        <dbReference type="RuleBase" id="RU371123"/>
    </source>
</evidence>
<sequence length="117" mass="12863">PWPPAPTAASLGRGTWTFLHTLAAYYPERPTPAEQTRMRSFLGTFAEVYPCGSCAAHMQAAIQPPAAADADAADTVGPPATESRAALSHWMCQLHNEVNVRLEKPVFDCTRVLQRWR</sequence>
<keyword evidence="4 6" id="KW-0560">Oxidoreductase</keyword>
<keyword evidence="2 6" id="KW-0285">Flavoprotein</keyword>
<evidence type="ECO:0000256" key="3">
    <source>
        <dbReference type="ARBA" id="ARBA00022827"/>
    </source>
</evidence>
<evidence type="ECO:0000256" key="5">
    <source>
        <dbReference type="ARBA" id="ARBA00023157"/>
    </source>
</evidence>
<proteinExistence type="predicted"/>
<dbReference type="EC" id="1.8.3.2" evidence="6"/>
<keyword evidence="3 6" id="KW-0274">FAD</keyword>
<feature type="non-terminal residue" evidence="8">
    <location>
        <position position="1"/>
    </location>
</feature>
<comment type="catalytic activity">
    <reaction evidence="6">
        <text>2 R'C(R)SH + O2 = R'C(R)S-S(R)CR' + H2O2</text>
        <dbReference type="Rhea" id="RHEA:17357"/>
        <dbReference type="ChEBI" id="CHEBI:15379"/>
        <dbReference type="ChEBI" id="CHEBI:16240"/>
        <dbReference type="ChEBI" id="CHEBI:16520"/>
        <dbReference type="ChEBI" id="CHEBI:17412"/>
        <dbReference type="EC" id="1.8.3.2"/>
    </reaction>
</comment>
<evidence type="ECO:0000256" key="1">
    <source>
        <dbReference type="ARBA" id="ARBA00001974"/>
    </source>
</evidence>
<dbReference type="Proteomes" id="UP000274922">
    <property type="component" value="Unassembled WGS sequence"/>
</dbReference>
<dbReference type="InterPro" id="IPR036774">
    <property type="entry name" value="ERV/ALR_sulphydryl_oxid_sf"/>
</dbReference>
<dbReference type="EMBL" id="ML014185">
    <property type="protein sequence ID" value="RKP01110.1"/>
    <property type="molecule type" value="Genomic_DNA"/>
</dbReference>
<dbReference type="GO" id="GO:0050660">
    <property type="term" value="F:flavin adenine dinucleotide binding"/>
    <property type="evidence" value="ECO:0007669"/>
    <property type="project" value="TreeGrafter"/>
</dbReference>
<dbReference type="GO" id="GO:0005739">
    <property type="term" value="C:mitochondrion"/>
    <property type="evidence" value="ECO:0007669"/>
    <property type="project" value="TreeGrafter"/>
</dbReference>
<dbReference type="InterPro" id="IPR039799">
    <property type="entry name" value="ALR/ERV"/>
</dbReference>
<evidence type="ECO:0000313" key="9">
    <source>
        <dbReference type="Proteomes" id="UP000274922"/>
    </source>
</evidence>
<protein>
    <recommendedName>
        <fullName evidence="6">Sulfhydryl oxidase</fullName>
        <ecNumber evidence="6">1.8.3.2</ecNumber>
    </recommendedName>
</protein>
<dbReference type="PROSITE" id="PS51324">
    <property type="entry name" value="ERV_ALR"/>
    <property type="match status" value="1"/>
</dbReference>
<evidence type="ECO:0000259" key="7">
    <source>
        <dbReference type="PROSITE" id="PS51324"/>
    </source>
</evidence>
<evidence type="ECO:0000313" key="8">
    <source>
        <dbReference type="EMBL" id="RKP01110.1"/>
    </source>
</evidence>
<dbReference type="InterPro" id="IPR017905">
    <property type="entry name" value="ERV/ALR_sulphydryl_oxidase"/>
</dbReference>
<comment type="cofactor">
    <cofactor evidence="1 6">
        <name>FAD</name>
        <dbReference type="ChEBI" id="CHEBI:57692"/>
    </cofactor>
</comment>
<evidence type="ECO:0000256" key="4">
    <source>
        <dbReference type="ARBA" id="ARBA00023002"/>
    </source>
</evidence>
<dbReference type="Gene3D" id="1.20.120.310">
    <property type="entry name" value="ERV/ALR sulfhydryl oxidase domain"/>
    <property type="match status" value="1"/>
</dbReference>
<reference evidence="9" key="1">
    <citation type="journal article" date="2018" name="Nat. Microbiol.">
        <title>Leveraging single-cell genomics to expand the fungal tree of life.</title>
        <authorList>
            <person name="Ahrendt S.R."/>
            <person name="Quandt C.A."/>
            <person name="Ciobanu D."/>
            <person name="Clum A."/>
            <person name="Salamov A."/>
            <person name="Andreopoulos B."/>
            <person name="Cheng J.F."/>
            <person name="Woyke T."/>
            <person name="Pelin A."/>
            <person name="Henrissat B."/>
            <person name="Reynolds N.K."/>
            <person name="Benny G.L."/>
            <person name="Smith M.E."/>
            <person name="James T.Y."/>
            <person name="Grigoriev I.V."/>
        </authorList>
    </citation>
    <scope>NUCLEOTIDE SEQUENCE [LARGE SCALE GENOMIC DNA]</scope>
    <source>
        <strain evidence="9">ATCC 52028</strain>
    </source>
</reference>
<keyword evidence="5" id="KW-1015">Disulfide bond</keyword>
<feature type="domain" description="ERV/ALR sulfhydryl oxidase" evidence="7">
    <location>
        <begin position="4"/>
        <end position="116"/>
    </location>
</feature>
<dbReference type="AlphaFoldDB" id="A0A4P9X7S8"/>
<organism evidence="8 9">
    <name type="scientific">Caulochytrium protostelioides</name>
    <dbReference type="NCBI Taxonomy" id="1555241"/>
    <lineage>
        <taxon>Eukaryota</taxon>
        <taxon>Fungi</taxon>
        <taxon>Fungi incertae sedis</taxon>
        <taxon>Chytridiomycota</taxon>
        <taxon>Chytridiomycota incertae sedis</taxon>
        <taxon>Chytridiomycetes</taxon>
        <taxon>Caulochytriales</taxon>
        <taxon>Caulochytriaceae</taxon>
        <taxon>Caulochytrium</taxon>
    </lineage>
</organism>